<dbReference type="HOGENOM" id="CLU_2115432_0_0_2"/>
<organism evidence="2 3">
    <name type="scientific">Haloquadratum walsbyi J07HQW1</name>
    <dbReference type="NCBI Taxonomy" id="1238424"/>
    <lineage>
        <taxon>Archaea</taxon>
        <taxon>Methanobacteriati</taxon>
        <taxon>Methanobacteriota</taxon>
        <taxon>Stenosarchaea group</taxon>
        <taxon>Halobacteria</taxon>
        <taxon>Halobacteriales</taxon>
        <taxon>Haloferacaceae</taxon>
        <taxon>Haloquadratum</taxon>
    </lineage>
</organism>
<feature type="compositionally biased region" description="Polar residues" evidence="1">
    <location>
        <begin position="100"/>
        <end position="114"/>
    </location>
</feature>
<feature type="compositionally biased region" description="Basic residues" evidence="1">
    <location>
        <begin position="56"/>
        <end position="67"/>
    </location>
</feature>
<proteinExistence type="predicted"/>
<evidence type="ECO:0000256" key="1">
    <source>
        <dbReference type="SAM" id="MobiDB-lite"/>
    </source>
</evidence>
<evidence type="ECO:0000313" key="2">
    <source>
        <dbReference type="EMBL" id="ERG92351.1"/>
    </source>
</evidence>
<feature type="compositionally biased region" description="Basic and acidic residues" evidence="1">
    <location>
        <begin position="84"/>
        <end position="98"/>
    </location>
</feature>
<protein>
    <submittedName>
        <fullName evidence="2">Uncharacterized protein</fullName>
    </submittedName>
</protein>
<name>U1PJK8_9EURY</name>
<reference evidence="2 3" key="1">
    <citation type="journal article" date="2013" name="PLoS ONE">
        <title>Assembly-driven community genomics of a hypersaline microbial ecosystem.</title>
        <authorList>
            <person name="Podell S."/>
            <person name="Ugalde J.A."/>
            <person name="Narasingarao P."/>
            <person name="Banfield J.F."/>
            <person name="Heidelberg K.B."/>
            <person name="Allen E.E."/>
        </authorList>
    </citation>
    <scope>NUCLEOTIDE SEQUENCE [LARGE SCALE GENOMIC DNA]</scope>
    <source>
        <strain evidence="3">J07HQW1</strain>
    </source>
</reference>
<accession>U1PJK8</accession>
<dbReference type="AlphaFoldDB" id="U1PJK8"/>
<dbReference type="Proteomes" id="UP000030649">
    <property type="component" value="Unassembled WGS sequence"/>
</dbReference>
<evidence type="ECO:0000313" key="3">
    <source>
        <dbReference type="Proteomes" id="UP000030649"/>
    </source>
</evidence>
<dbReference type="EMBL" id="KE356560">
    <property type="protein sequence ID" value="ERG92351.1"/>
    <property type="molecule type" value="Genomic_DNA"/>
</dbReference>
<gene>
    <name evidence="2" type="ORF">J07HQW1_02388</name>
</gene>
<sequence>MGRGWVIDVVSVVTESVDYTYTSLKHHTLLAVLPDNHRDDDNSGWSSTMPTESHPAKQHTRVRISRRRPTDDAHPAAPVGTGDGLHRPPAPRERERNSTRAHSAVSNSRTMSAG</sequence>
<feature type="region of interest" description="Disordered" evidence="1">
    <location>
        <begin position="34"/>
        <end position="114"/>
    </location>
</feature>